<evidence type="ECO:0000313" key="2">
    <source>
        <dbReference type="EMBL" id="MCI0128548.1"/>
    </source>
</evidence>
<dbReference type="EMBL" id="JALAZD010000002">
    <property type="protein sequence ID" value="MCI0128548.1"/>
    <property type="molecule type" value="Genomic_DNA"/>
</dbReference>
<gene>
    <name evidence="2" type="ORF">ML536_17075</name>
</gene>
<feature type="transmembrane region" description="Helical" evidence="1">
    <location>
        <begin position="150"/>
        <end position="169"/>
    </location>
</feature>
<keyword evidence="3" id="KW-1185">Reference proteome</keyword>
<feature type="transmembrane region" description="Helical" evidence="1">
    <location>
        <begin position="312"/>
        <end position="332"/>
    </location>
</feature>
<dbReference type="RefSeq" id="WP_281736672.1">
    <property type="nucleotide sequence ID" value="NZ_JAKETQ010000002.1"/>
</dbReference>
<feature type="transmembrane region" description="Helical" evidence="1">
    <location>
        <begin position="125"/>
        <end position="144"/>
    </location>
</feature>
<keyword evidence="1" id="KW-1133">Transmembrane helix</keyword>
<feature type="transmembrane region" description="Helical" evidence="1">
    <location>
        <begin position="265"/>
        <end position="282"/>
    </location>
</feature>
<feature type="transmembrane region" description="Helical" evidence="1">
    <location>
        <begin position="91"/>
        <end position="113"/>
    </location>
</feature>
<evidence type="ECO:0000256" key="1">
    <source>
        <dbReference type="SAM" id="Phobius"/>
    </source>
</evidence>
<protein>
    <submittedName>
        <fullName evidence="2">Uncharacterized protein</fullName>
    </submittedName>
</protein>
<reference evidence="2" key="1">
    <citation type="submission" date="2022-03" db="EMBL/GenBank/DDBJ databases">
        <title>The complete genome sequence of a Methyloterrigena soli.</title>
        <authorList>
            <person name="Zi Z."/>
        </authorList>
    </citation>
    <scope>NUCLEOTIDE SEQUENCE</scope>
    <source>
        <strain evidence="2">M48</strain>
    </source>
</reference>
<feature type="transmembrane region" description="Helical" evidence="1">
    <location>
        <begin position="176"/>
        <end position="206"/>
    </location>
</feature>
<keyword evidence="1" id="KW-0812">Transmembrane</keyword>
<dbReference type="Proteomes" id="UP001156140">
    <property type="component" value="Unassembled WGS sequence"/>
</dbReference>
<feature type="transmembrane region" description="Helical" evidence="1">
    <location>
        <begin position="288"/>
        <end position="305"/>
    </location>
</feature>
<comment type="caution">
    <text evidence="2">The sequence shown here is derived from an EMBL/GenBank/DDBJ whole genome shotgun (WGS) entry which is preliminary data.</text>
</comment>
<dbReference type="AlphaFoldDB" id="A0AA41UCF1"/>
<feature type="transmembrane region" description="Helical" evidence="1">
    <location>
        <begin position="352"/>
        <end position="368"/>
    </location>
</feature>
<feature type="transmembrane region" description="Helical" evidence="1">
    <location>
        <begin position="7"/>
        <end position="28"/>
    </location>
</feature>
<feature type="transmembrane region" description="Helical" evidence="1">
    <location>
        <begin position="380"/>
        <end position="396"/>
    </location>
</feature>
<name>A0AA41UCF1_9HYPH</name>
<organism evidence="2 3">
    <name type="scientific">Paradevosia shaoguanensis</name>
    <dbReference type="NCBI Taxonomy" id="1335043"/>
    <lineage>
        <taxon>Bacteria</taxon>
        <taxon>Pseudomonadati</taxon>
        <taxon>Pseudomonadota</taxon>
        <taxon>Alphaproteobacteria</taxon>
        <taxon>Hyphomicrobiales</taxon>
        <taxon>Devosiaceae</taxon>
        <taxon>Paradevosia</taxon>
    </lineage>
</organism>
<proteinExistence type="predicted"/>
<accession>A0AA41UCF1</accession>
<sequence length="543" mass="58450">MKTNVSRYLVSLFPFVVFLAIAAIWTSLTLSGAPQIVPTADGGNVASIVAAQLYPDRFVDDPVFSNPQNFHFYQTLMIPAVAVLTRVTGDIGTAFMLMGLPLLFVQMVGFYLLGRTLFGGRLWPLVLAVTSVPPVYVFAGELWGMLSSPLTRSAFAAIFPFLMLAALHIRKSWHIAGVMLLCGVSIYIHPVSAPSVALGILAMTTVAKPVEVGWPEHLAWAVVGGLLFVACAIPFALGFVGTFAQSQSGEVARVLTETLRANVGGQYYSAVLAVEQFVVTVFLSAPVWILLVWVAALSAPFVLLARFHEKRVLLLLAFGVGLAIGSVGVSLLDQGVALLRGSHPIQIDLIRNIRFFVPLLLILLVWMLARWSELPSIRRASLLLGSLLACVWWLAYPNPIVGQNALSRPVVSVAEKQLLQHLAVLPAGSRVLPLPHLSSSEDVSLLALAVRYEALQPTAFLYKDMNFLSYSGSDSIAQWYGIAEALRALEDAPTAGALSDIARETSAAYLLVHSSASEAMKAAAERVGKAASTFGEWTLLAVD</sequence>
<feature type="transmembrane region" description="Helical" evidence="1">
    <location>
        <begin position="218"/>
        <end position="244"/>
    </location>
</feature>
<evidence type="ECO:0000313" key="3">
    <source>
        <dbReference type="Proteomes" id="UP001156140"/>
    </source>
</evidence>
<keyword evidence="1" id="KW-0472">Membrane</keyword>